<dbReference type="AlphaFoldDB" id="A0A5B7G984"/>
<evidence type="ECO:0000256" key="1">
    <source>
        <dbReference type="SAM" id="MobiDB-lite"/>
    </source>
</evidence>
<keyword evidence="3" id="KW-1185">Reference proteome</keyword>
<reference evidence="2 3" key="1">
    <citation type="submission" date="2019-05" db="EMBL/GenBank/DDBJ databases">
        <title>Another draft genome of Portunus trituberculatus and its Hox gene families provides insights of decapod evolution.</title>
        <authorList>
            <person name="Jeong J.-H."/>
            <person name="Song I."/>
            <person name="Kim S."/>
            <person name="Choi T."/>
            <person name="Kim D."/>
            <person name="Ryu S."/>
            <person name="Kim W."/>
        </authorList>
    </citation>
    <scope>NUCLEOTIDE SEQUENCE [LARGE SCALE GENOMIC DNA]</scope>
    <source>
        <tissue evidence="2">Muscle</tissue>
    </source>
</reference>
<feature type="compositionally biased region" description="Basic and acidic residues" evidence="1">
    <location>
        <begin position="10"/>
        <end position="22"/>
    </location>
</feature>
<evidence type="ECO:0000313" key="3">
    <source>
        <dbReference type="Proteomes" id="UP000324222"/>
    </source>
</evidence>
<comment type="caution">
    <text evidence="2">The sequence shown here is derived from an EMBL/GenBank/DDBJ whole genome shotgun (WGS) entry which is preliminary data.</text>
</comment>
<accession>A0A5B7G984</accession>
<dbReference type="EMBL" id="VSRR010012098">
    <property type="protein sequence ID" value="MPC54087.1"/>
    <property type="molecule type" value="Genomic_DNA"/>
</dbReference>
<organism evidence="2 3">
    <name type="scientific">Portunus trituberculatus</name>
    <name type="common">Swimming crab</name>
    <name type="synonym">Neptunus trituberculatus</name>
    <dbReference type="NCBI Taxonomy" id="210409"/>
    <lineage>
        <taxon>Eukaryota</taxon>
        <taxon>Metazoa</taxon>
        <taxon>Ecdysozoa</taxon>
        <taxon>Arthropoda</taxon>
        <taxon>Crustacea</taxon>
        <taxon>Multicrustacea</taxon>
        <taxon>Malacostraca</taxon>
        <taxon>Eumalacostraca</taxon>
        <taxon>Eucarida</taxon>
        <taxon>Decapoda</taxon>
        <taxon>Pleocyemata</taxon>
        <taxon>Brachyura</taxon>
        <taxon>Eubrachyura</taxon>
        <taxon>Portunoidea</taxon>
        <taxon>Portunidae</taxon>
        <taxon>Portuninae</taxon>
        <taxon>Portunus</taxon>
    </lineage>
</organism>
<gene>
    <name evidence="2" type="ORF">E2C01_047994</name>
</gene>
<proteinExistence type="predicted"/>
<name>A0A5B7G984_PORTR</name>
<dbReference type="Proteomes" id="UP000324222">
    <property type="component" value="Unassembled WGS sequence"/>
</dbReference>
<evidence type="ECO:0000313" key="2">
    <source>
        <dbReference type="EMBL" id="MPC54087.1"/>
    </source>
</evidence>
<sequence length="22" mass="2919">MFRSKRFRFRTSEKQEKERQPF</sequence>
<protein>
    <submittedName>
        <fullName evidence="2">Uncharacterized protein</fullName>
    </submittedName>
</protein>
<feature type="region of interest" description="Disordered" evidence="1">
    <location>
        <begin position="1"/>
        <end position="22"/>
    </location>
</feature>